<dbReference type="PANTHER" id="PTHR10629:SF52">
    <property type="entry name" value="DNA (CYTOSINE-5)-METHYLTRANSFERASE 1"/>
    <property type="match status" value="1"/>
</dbReference>
<accession>V6F709</accession>
<dbReference type="Gene3D" id="3.90.120.10">
    <property type="entry name" value="DNA Methylase, subunit A, domain 2"/>
    <property type="match status" value="1"/>
</dbReference>
<evidence type="ECO:0000256" key="1">
    <source>
        <dbReference type="ARBA" id="ARBA00011975"/>
    </source>
</evidence>
<dbReference type="InterPro" id="IPR029063">
    <property type="entry name" value="SAM-dependent_MTases_sf"/>
</dbReference>
<dbReference type="AlphaFoldDB" id="V6F709"/>
<dbReference type="Proteomes" id="UP000018922">
    <property type="component" value="Chromosome I"/>
</dbReference>
<evidence type="ECO:0000256" key="4">
    <source>
        <dbReference type="ARBA" id="ARBA00022691"/>
    </source>
</evidence>
<dbReference type="eggNOG" id="COG0270">
    <property type="taxonomic scope" value="Bacteria"/>
</dbReference>
<evidence type="ECO:0000313" key="8">
    <source>
        <dbReference type="EMBL" id="CDL01244.1"/>
    </source>
</evidence>
<evidence type="ECO:0000256" key="3">
    <source>
        <dbReference type="ARBA" id="ARBA00022679"/>
    </source>
</evidence>
<name>V6F709_MAGGM</name>
<evidence type="ECO:0000256" key="6">
    <source>
        <dbReference type="ARBA" id="ARBA00047422"/>
    </source>
</evidence>
<organism evidence="8 9">
    <name type="scientific">Magnetospirillum gryphiswaldense (strain DSM 6361 / JCM 21280 / NBRC 15271 / MSR-1)</name>
    <dbReference type="NCBI Taxonomy" id="431944"/>
    <lineage>
        <taxon>Bacteria</taxon>
        <taxon>Pseudomonadati</taxon>
        <taxon>Pseudomonadota</taxon>
        <taxon>Alphaproteobacteria</taxon>
        <taxon>Rhodospirillales</taxon>
        <taxon>Rhodospirillaceae</taxon>
        <taxon>Magnetospirillum</taxon>
    </lineage>
</organism>
<dbReference type="GO" id="GO:0032259">
    <property type="term" value="P:methylation"/>
    <property type="evidence" value="ECO:0007669"/>
    <property type="project" value="UniProtKB-KW"/>
</dbReference>
<reference evidence="8 9" key="1">
    <citation type="journal article" date="2014" name="Genome Announc.">
        <title>Complete genome sequence of Magnetospirillum gryphiswaldense MSR-1.</title>
        <authorList>
            <person name="Wang X."/>
            <person name="Wang Q."/>
            <person name="Zhang W."/>
            <person name="Wang Y."/>
            <person name="Li L."/>
            <person name="Wen T."/>
            <person name="Zhang T."/>
            <person name="Zhang Y."/>
            <person name="Xu J."/>
            <person name="Hu J."/>
            <person name="Li S."/>
            <person name="Liu L."/>
            <person name="Liu J."/>
            <person name="Jiang W."/>
            <person name="Tian J."/>
            <person name="Li Y."/>
            <person name="Schuler D."/>
            <person name="Wang L."/>
            <person name="Li J."/>
        </authorList>
    </citation>
    <scope>NUCLEOTIDE SEQUENCE [LARGE SCALE GENOMIC DNA]</scope>
    <source>
        <strain evidence="9">DSM 6361 / JCM 21280 / NBRC 15271 / MSR-1</strain>
    </source>
</reference>
<keyword evidence="3" id="KW-0808">Transferase</keyword>
<protein>
    <recommendedName>
        <fullName evidence="1">DNA (cytosine-5-)-methyltransferase</fullName>
        <ecNumber evidence="1">2.1.1.37</ecNumber>
    </recommendedName>
</protein>
<dbReference type="PANTHER" id="PTHR10629">
    <property type="entry name" value="CYTOSINE-SPECIFIC METHYLTRANSFERASE"/>
    <property type="match status" value="1"/>
</dbReference>
<dbReference type="InterPro" id="IPR001525">
    <property type="entry name" value="C5_MeTfrase"/>
</dbReference>
<keyword evidence="5" id="KW-0680">Restriction system</keyword>
<dbReference type="GO" id="GO:0009307">
    <property type="term" value="P:DNA restriction-modification system"/>
    <property type="evidence" value="ECO:0007669"/>
    <property type="project" value="UniProtKB-KW"/>
</dbReference>
<evidence type="ECO:0000256" key="2">
    <source>
        <dbReference type="ARBA" id="ARBA00022603"/>
    </source>
</evidence>
<dbReference type="GO" id="GO:0003677">
    <property type="term" value="F:DNA binding"/>
    <property type="evidence" value="ECO:0007669"/>
    <property type="project" value="TreeGrafter"/>
</dbReference>
<gene>
    <name evidence="8" type="ordered locus">MGMSRv2__4029</name>
</gene>
<feature type="coiled-coil region" evidence="7">
    <location>
        <begin position="339"/>
        <end position="366"/>
    </location>
</feature>
<dbReference type="Gene3D" id="3.30.565.10">
    <property type="entry name" value="Histidine kinase-like ATPase, C-terminal domain"/>
    <property type="match status" value="1"/>
</dbReference>
<dbReference type="STRING" id="1430440.MGMSRv2__4029"/>
<dbReference type="EC" id="2.1.1.37" evidence="1"/>
<proteinExistence type="predicted"/>
<keyword evidence="7" id="KW-0175">Coiled coil</keyword>
<dbReference type="SUPFAM" id="SSF55874">
    <property type="entry name" value="ATPase domain of HSP90 chaperone/DNA topoisomerase II/histidine kinase"/>
    <property type="match status" value="1"/>
</dbReference>
<dbReference type="EMBL" id="HG794546">
    <property type="protein sequence ID" value="CDL01244.1"/>
    <property type="molecule type" value="Genomic_DNA"/>
</dbReference>
<evidence type="ECO:0000256" key="7">
    <source>
        <dbReference type="SAM" id="Coils"/>
    </source>
</evidence>
<dbReference type="HOGENOM" id="CLU_493316_0_0_5"/>
<dbReference type="Pfam" id="PF00145">
    <property type="entry name" value="DNA_methylase"/>
    <property type="match status" value="1"/>
</dbReference>
<keyword evidence="9" id="KW-1185">Reference proteome</keyword>
<comment type="catalytic activity">
    <reaction evidence="6">
        <text>a 2'-deoxycytidine in DNA + S-adenosyl-L-methionine = a 5-methyl-2'-deoxycytidine in DNA + S-adenosyl-L-homocysteine + H(+)</text>
        <dbReference type="Rhea" id="RHEA:13681"/>
        <dbReference type="Rhea" id="RHEA-COMP:11369"/>
        <dbReference type="Rhea" id="RHEA-COMP:11370"/>
        <dbReference type="ChEBI" id="CHEBI:15378"/>
        <dbReference type="ChEBI" id="CHEBI:57856"/>
        <dbReference type="ChEBI" id="CHEBI:59789"/>
        <dbReference type="ChEBI" id="CHEBI:85452"/>
        <dbReference type="ChEBI" id="CHEBI:85454"/>
        <dbReference type="EC" id="2.1.1.37"/>
    </reaction>
</comment>
<dbReference type="eggNOG" id="COG0323">
    <property type="taxonomic scope" value="Bacteria"/>
</dbReference>
<dbReference type="Pfam" id="PF13589">
    <property type="entry name" value="HATPase_c_3"/>
    <property type="match status" value="1"/>
</dbReference>
<dbReference type="InterPro" id="IPR036890">
    <property type="entry name" value="HATPase_C_sf"/>
</dbReference>
<dbReference type="SUPFAM" id="SSF53335">
    <property type="entry name" value="S-adenosyl-L-methionine-dependent methyltransferases"/>
    <property type="match status" value="1"/>
</dbReference>
<dbReference type="GO" id="GO:0044027">
    <property type="term" value="P:negative regulation of gene expression via chromosomal CpG island methylation"/>
    <property type="evidence" value="ECO:0007669"/>
    <property type="project" value="TreeGrafter"/>
</dbReference>
<evidence type="ECO:0000313" key="9">
    <source>
        <dbReference type="Proteomes" id="UP000018922"/>
    </source>
</evidence>
<keyword evidence="2" id="KW-0489">Methyltransferase</keyword>
<dbReference type="InterPro" id="IPR050390">
    <property type="entry name" value="C5-Methyltransferase"/>
</dbReference>
<dbReference type="GO" id="GO:0003886">
    <property type="term" value="F:DNA (cytosine-5-)-methyltransferase activity"/>
    <property type="evidence" value="ECO:0007669"/>
    <property type="project" value="UniProtKB-EC"/>
</dbReference>
<keyword evidence="4" id="KW-0949">S-adenosyl-L-methionine</keyword>
<evidence type="ECO:0000256" key="5">
    <source>
        <dbReference type="ARBA" id="ARBA00022747"/>
    </source>
</evidence>
<sequence length="552" mass="61558">MANFSVRARAVDMLGRQQIAGIPTAFHELFKNAHDAYARRVEVDYFRADRELMLRDNGDGMSLVDFEGKWLTLGTESKVDANRKDDAAQKEGPRGLKLRKILGEKGIGRLAIAAIGPVVLVMTRCDPDVVKEDKLTVALVHWGLFETPGVELSAIDIPIISLPGGTLPGAEEVKSLIDSVEACIDLLLPRQLRQGMALKVEDAERLKRREASTRERKRKFSSDLNRVLDLIERGEPAEKAHGLKGELFERLSNLDSADDEDAASRLLEIEREFVSRLEAIEGQSTLTRPRGLAPSPPVEAAWKAYEQAAGNIRATVFEPVRAAITHAISDYKVERGLGVERQKRAMDALEREKSESLSEVRRLRREAEQALTLVQAALRVPARMRDFTRSARGAKRVTVRDVLGDLRPLSSGERDPADALHVSRTHHEITLKRLAVIPQNGGGRDSLPPELQLACHKNRDAGDFCDVYGRMRWDDVAPTLTTGCTDVTRGRYAHPRDNRAITLREAARLQTFPDQYRFAGNRSQIAEQIGNAVPFEMIRRLIGGLRQTFPCP</sequence>
<dbReference type="KEGG" id="mgy:MGMSRv2__4029"/>